<sequence>MTLRPFSRAPSFLSDEPEKPLLSVLKWCCIDLENGLPLPLDNTFKLGAPLLHDITSSDFPDVSDTSAESADSKALAVSIVVPSSQIKNQRQYRWSILQTILETEPAYQELEEAIEQSITDLAEAIVPPEATIEDKITTDRFPTLHPMLPKDKQTSLEASLKEFLPKQAKTRIPTSEFSLLKVALPAAVNSTEAQTEIKELVKQTVKLEDRLVDTNITDKIAALALQIEAHKADKGRALERNTKGLAERIVKEGTDKALAGIPTARFGSLMTADRQEKESFRAIANLVTEYLRSPKQRGGKRVSKPLTFHLSQFREYHDLVVAFHTVRDSGLSNEVPLVLFDEFDNGFGQTKLGWLQYLLAPMQDGKFLEDGHQRPLGSAIFVFIGGTCSTFENFTTDLATKDAKKPDFCQPTTGVREYSGVASKSKRH</sequence>
<dbReference type="AlphaFoldDB" id="A0AAN4YL64"/>
<dbReference type="Proteomes" id="UP001165205">
    <property type="component" value="Unassembled WGS sequence"/>
</dbReference>
<name>A0AAN4YL64_ASPOZ</name>
<protein>
    <submittedName>
        <fullName evidence="1">Unnamed protein product</fullName>
    </submittedName>
</protein>
<organism evidence="1 2">
    <name type="scientific">Aspergillus oryzae</name>
    <name type="common">Yellow koji mold</name>
    <dbReference type="NCBI Taxonomy" id="5062"/>
    <lineage>
        <taxon>Eukaryota</taxon>
        <taxon>Fungi</taxon>
        <taxon>Dikarya</taxon>
        <taxon>Ascomycota</taxon>
        <taxon>Pezizomycotina</taxon>
        <taxon>Eurotiomycetes</taxon>
        <taxon>Eurotiomycetidae</taxon>
        <taxon>Eurotiales</taxon>
        <taxon>Aspergillaceae</taxon>
        <taxon>Aspergillus</taxon>
        <taxon>Aspergillus subgen. Circumdati</taxon>
    </lineage>
</organism>
<reference evidence="1" key="1">
    <citation type="submission" date="2023-04" db="EMBL/GenBank/DDBJ databases">
        <title>Aspergillus oryzae NBRC 4228.</title>
        <authorList>
            <person name="Ichikawa N."/>
            <person name="Sato H."/>
            <person name="Tonouchi N."/>
        </authorList>
    </citation>
    <scope>NUCLEOTIDE SEQUENCE</scope>
    <source>
        <strain evidence="1">NBRC 4228</strain>
    </source>
</reference>
<accession>A0AAN4YL64</accession>
<evidence type="ECO:0000313" key="1">
    <source>
        <dbReference type="EMBL" id="GMG31331.1"/>
    </source>
</evidence>
<proteinExistence type="predicted"/>
<comment type="caution">
    <text evidence="1">The sequence shown here is derived from an EMBL/GenBank/DDBJ whole genome shotgun (WGS) entry which is preliminary data.</text>
</comment>
<gene>
    <name evidence="1" type="ORF">Aory04_000724000</name>
</gene>
<evidence type="ECO:0000313" key="2">
    <source>
        <dbReference type="Proteomes" id="UP001165205"/>
    </source>
</evidence>
<dbReference type="EMBL" id="BSYA01000083">
    <property type="protein sequence ID" value="GMG31331.1"/>
    <property type="molecule type" value="Genomic_DNA"/>
</dbReference>